<accession>A0A8E2BFI7</accession>
<evidence type="ECO:0000313" key="2">
    <source>
        <dbReference type="Proteomes" id="UP000532373"/>
    </source>
</evidence>
<organism evidence="1 2">
    <name type="scientific">Aminobacter carboxidus</name>
    <dbReference type="NCBI Taxonomy" id="376165"/>
    <lineage>
        <taxon>Bacteria</taxon>
        <taxon>Pseudomonadati</taxon>
        <taxon>Pseudomonadota</taxon>
        <taxon>Alphaproteobacteria</taxon>
        <taxon>Hyphomicrobiales</taxon>
        <taxon>Phyllobacteriaceae</taxon>
        <taxon>Aminobacter</taxon>
    </lineage>
</organism>
<evidence type="ECO:0000313" key="1">
    <source>
        <dbReference type="EMBL" id="MBB6469524.1"/>
    </source>
</evidence>
<proteinExistence type="predicted"/>
<name>A0A8E2BFI7_9HYPH</name>
<comment type="caution">
    <text evidence="1">The sequence shown here is derived from an EMBL/GenBank/DDBJ whole genome shotgun (WGS) entry which is preliminary data.</text>
</comment>
<gene>
    <name evidence="1" type="ORF">HNQ96_005414</name>
</gene>
<dbReference type="EMBL" id="JACHGI010000017">
    <property type="protein sequence ID" value="MBB6469524.1"/>
    <property type="molecule type" value="Genomic_DNA"/>
</dbReference>
<dbReference type="AlphaFoldDB" id="A0A8E2BFI7"/>
<protein>
    <submittedName>
        <fullName evidence="1">Uncharacterized protein</fullName>
    </submittedName>
</protein>
<sequence length="37" mass="4015">MTFLDLAFRDFVDALETAIKHRSGLGTDARFGGQVSA</sequence>
<reference evidence="1 2" key="1">
    <citation type="submission" date="2020-08" db="EMBL/GenBank/DDBJ databases">
        <title>Genomic Encyclopedia of Type Strains, Phase IV (KMG-IV): sequencing the most valuable type-strain genomes for metagenomic binning, comparative biology and taxonomic classification.</title>
        <authorList>
            <person name="Goeker M."/>
        </authorList>
    </citation>
    <scope>NUCLEOTIDE SEQUENCE [LARGE SCALE GENOMIC DNA]</scope>
    <source>
        <strain evidence="1 2">DSM 17454</strain>
    </source>
</reference>
<dbReference type="Proteomes" id="UP000532373">
    <property type="component" value="Unassembled WGS sequence"/>
</dbReference>